<dbReference type="EMBL" id="JBHUFC010000023">
    <property type="protein sequence ID" value="MFD1789597.1"/>
    <property type="molecule type" value="Genomic_DNA"/>
</dbReference>
<dbReference type="Proteomes" id="UP001597283">
    <property type="component" value="Unassembled WGS sequence"/>
</dbReference>
<keyword evidence="2" id="KW-1185">Reference proteome</keyword>
<proteinExistence type="predicted"/>
<reference evidence="2" key="1">
    <citation type="journal article" date="2019" name="Int. J. Syst. Evol. Microbiol.">
        <title>The Global Catalogue of Microorganisms (GCM) 10K type strain sequencing project: providing services to taxonomists for standard genome sequencing and annotation.</title>
        <authorList>
            <consortium name="The Broad Institute Genomics Platform"/>
            <consortium name="The Broad Institute Genome Sequencing Center for Infectious Disease"/>
            <person name="Wu L."/>
            <person name="Ma J."/>
        </authorList>
    </citation>
    <scope>NUCLEOTIDE SEQUENCE [LARGE SCALE GENOMIC DNA]</scope>
    <source>
        <strain evidence="2">Q85</strain>
    </source>
</reference>
<name>A0ABW4NHM3_9SPHN</name>
<evidence type="ECO:0000313" key="1">
    <source>
        <dbReference type="EMBL" id="MFD1789597.1"/>
    </source>
</evidence>
<organism evidence="1 2">
    <name type="scientific">Sphingomonas floccifaciens</name>
    <dbReference type="NCBI Taxonomy" id="1844115"/>
    <lineage>
        <taxon>Bacteria</taxon>
        <taxon>Pseudomonadati</taxon>
        <taxon>Pseudomonadota</taxon>
        <taxon>Alphaproteobacteria</taxon>
        <taxon>Sphingomonadales</taxon>
        <taxon>Sphingomonadaceae</taxon>
        <taxon>Sphingomonas</taxon>
    </lineage>
</organism>
<evidence type="ECO:0000313" key="2">
    <source>
        <dbReference type="Proteomes" id="UP001597283"/>
    </source>
</evidence>
<dbReference type="RefSeq" id="WP_380941655.1">
    <property type="nucleotide sequence ID" value="NZ_JBHUFC010000023.1"/>
</dbReference>
<sequence length="335" mass="37002">MTIDTAERDAQQLTDLTSQVREIASRIAAETGTVTTVTPASPATLGDDNDGVCIRFAVNGVDLILLVDERSSEGHDNVSIASALRARITEMTTQREPFIDHFSGVRNRVESSIERAMAGMRLISFEMEPLPFWAVFDWRRVQFDATIETLSPMLQSEKLVIGRSTPRAFAGDIASMARSQRRRQRMKARLDANDAVFEIDALADAAIAAHGRVSKEIIAQLRSGWRQIDLVNENLSGDRNTVSVVLWEGRILLSARLGKTAPTALIHGSELRVDSALDAEAVARALGNPAHRLLGDDTIVGDAKITSGKSRYEGYTEFKMRVPRRFIREEELRAA</sequence>
<comment type="caution">
    <text evidence="1">The sequence shown here is derived from an EMBL/GenBank/DDBJ whole genome shotgun (WGS) entry which is preliminary data.</text>
</comment>
<accession>A0ABW4NHM3</accession>
<gene>
    <name evidence="1" type="ORF">ACFSC3_18745</name>
</gene>
<protein>
    <submittedName>
        <fullName evidence="1">Uncharacterized protein</fullName>
    </submittedName>
</protein>